<reference evidence="3" key="1">
    <citation type="journal article" date="2019" name="Int. J. Syst. Evol. Microbiol.">
        <title>The Global Catalogue of Microorganisms (GCM) 10K type strain sequencing project: providing services to taxonomists for standard genome sequencing and annotation.</title>
        <authorList>
            <consortium name="The Broad Institute Genomics Platform"/>
            <consortium name="The Broad Institute Genome Sequencing Center for Infectious Disease"/>
            <person name="Wu L."/>
            <person name="Ma J."/>
        </authorList>
    </citation>
    <scope>NUCLEOTIDE SEQUENCE [LARGE SCALE GENOMIC DNA]</scope>
    <source>
        <strain evidence="3">CGMCC 1.13587</strain>
    </source>
</reference>
<dbReference type="RefSeq" id="WP_377323165.1">
    <property type="nucleotide sequence ID" value="NZ_JBHSNG010000001.1"/>
</dbReference>
<comment type="caution">
    <text evidence="2">The sequence shown here is derived from an EMBL/GenBank/DDBJ whole genome shotgun (WGS) entry which is preliminary data.</text>
</comment>
<name>A0ABW0SSJ6_9GAMM</name>
<organism evidence="2 3">
    <name type="scientific">Rhodanobacter terrae</name>
    <dbReference type="NCBI Taxonomy" id="418647"/>
    <lineage>
        <taxon>Bacteria</taxon>
        <taxon>Pseudomonadati</taxon>
        <taxon>Pseudomonadota</taxon>
        <taxon>Gammaproteobacteria</taxon>
        <taxon>Lysobacterales</taxon>
        <taxon>Rhodanobacteraceae</taxon>
        <taxon>Rhodanobacter</taxon>
    </lineage>
</organism>
<accession>A0ABW0SSJ6</accession>
<dbReference type="PANTHER" id="PTHR33361">
    <property type="entry name" value="GLR0591 PROTEIN"/>
    <property type="match status" value="1"/>
</dbReference>
<dbReference type="EMBL" id="JBHSNG010000001">
    <property type="protein sequence ID" value="MFC5579515.1"/>
    <property type="molecule type" value="Genomic_DNA"/>
</dbReference>
<evidence type="ECO:0000313" key="3">
    <source>
        <dbReference type="Proteomes" id="UP001596111"/>
    </source>
</evidence>
<dbReference type="Proteomes" id="UP001596111">
    <property type="component" value="Unassembled WGS sequence"/>
</dbReference>
<dbReference type="Pfam" id="PF05960">
    <property type="entry name" value="DUF885"/>
    <property type="match status" value="1"/>
</dbReference>
<keyword evidence="3" id="KW-1185">Reference proteome</keyword>
<dbReference type="InterPro" id="IPR010281">
    <property type="entry name" value="DUF885"/>
</dbReference>
<gene>
    <name evidence="2" type="ORF">ACFPPB_00090</name>
</gene>
<evidence type="ECO:0000256" key="1">
    <source>
        <dbReference type="SAM" id="SignalP"/>
    </source>
</evidence>
<dbReference type="PANTHER" id="PTHR33361:SF16">
    <property type="entry name" value="DUF885 DOMAIN-CONTAINING PROTEIN"/>
    <property type="match status" value="1"/>
</dbReference>
<protein>
    <submittedName>
        <fullName evidence="2">DUF885 domain-containing protein</fullName>
    </submittedName>
</protein>
<feature type="signal peptide" evidence="1">
    <location>
        <begin position="1"/>
        <end position="29"/>
    </location>
</feature>
<feature type="chain" id="PRO_5046557213" evidence="1">
    <location>
        <begin position="30"/>
        <end position="613"/>
    </location>
</feature>
<sequence>MKTLPLLICASLLGSVTVISSTMASPVQAAAPAAQAAQTDVASRVKALNALLAEQWQHTLQNSPEFATILGDLRYNDRWSDFSLAHAAAENKVTADFLKRFEAIDTRGFSDTDKLNQQLMVRQLKDSLKAYDLKLNEMPLDQMSGIHLQLAGFVSSIPFDNTKEYEDYLARLKAVPKSFDQVIGVARQGMADKMMPPKYLLEKVVTQIASIEKPAGLDSVFAEPLKHFPKSVSPADQKRLRDAILAAIDQDVRPAYRKLGEFVAKDYAPHGRAEPGIWALPNGDAIYRFDVEQMTTTDQTPEQIHQLGLAEVKRIEGEMTRIAKTQGYPDLASFRAALKKNPKVFATSREDILNRYRGYLAQMQPELPKLFGLLPKTRVVVMPVEPFREKEAPGAEYHQGTPDGSRPGQIFVNTGDFAHRNVLDIESTAYHEGIPGHHMQISIAQTLPLLPPFRQQAGYTAYIEGWALYAEQLGREIGFYKDPLSYYGHLSDELLRADRLVLDTGVHYKHWTRQQMVDFFHAHSSEDEPDVQAETDRYVTWPGQALAYKMGELKILELRARAKNELGDRFDIRAFHDEILSGGALPLDVLDTRVNDWIAAVKAGKAPVHPVAE</sequence>
<evidence type="ECO:0000313" key="2">
    <source>
        <dbReference type="EMBL" id="MFC5579515.1"/>
    </source>
</evidence>
<keyword evidence="1" id="KW-0732">Signal</keyword>
<proteinExistence type="predicted"/>